<dbReference type="OrthoDB" id="306734at2"/>
<name>A0A0G4K9L7_9SPIR</name>
<evidence type="ECO:0000313" key="1">
    <source>
        <dbReference type="EMBL" id="CRF34805.1"/>
    </source>
</evidence>
<dbReference type="EMBL" id="CVLB01000002">
    <property type="protein sequence ID" value="CRF34805.1"/>
    <property type="molecule type" value="Genomic_DNA"/>
</dbReference>
<evidence type="ECO:0008006" key="3">
    <source>
        <dbReference type="Google" id="ProtNLM"/>
    </source>
</evidence>
<proteinExistence type="predicted"/>
<dbReference type="AlphaFoldDB" id="A0A0G4K9L7"/>
<keyword evidence="2" id="KW-1185">Reference proteome</keyword>
<dbReference type="Proteomes" id="UP000043763">
    <property type="component" value="Unassembled WGS sequence"/>
</dbReference>
<dbReference type="RefSeq" id="WP_048595420.1">
    <property type="nucleotide sequence ID" value="NZ_CVLB01000002.1"/>
</dbReference>
<organism evidence="1 2">
    <name type="scientific">Brachyspira suanatina</name>
    <dbReference type="NCBI Taxonomy" id="381802"/>
    <lineage>
        <taxon>Bacteria</taxon>
        <taxon>Pseudomonadati</taxon>
        <taxon>Spirochaetota</taxon>
        <taxon>Spirochaetia</taxon>
        <taxon>Brachyspirales</taxon>
        <taxon>Brachyspiraceae</taxon>
        <taxon>Brachyspira</taxon>
    </lineage>
</organism>
<sequence length="262" mass="29654">MNNKINFLFISIIILSLFITVSCASKYSYVRVDDIIEKNRTIAVASFTFPKSMTNQYWDRLKYLNTEIYTDFVLNSFISNFNSQNEMVKLITLEEAIGNKEFANLPNHSILGADYVAATGTLATNRLSEETLTLLADKVDGVMYAESAMSFWSQKVTIDFEIYDIDGNYLWIDTLNGASYYIIGDTGAPTRQTAYEIVIADVMKYQKRHAEELYIVIDQAISNGVSGLKGKVPYAFNTNDIIFTQKTFSLTNEDYAKKAGIY</sequence>
<reference evidence="2" key="1">
    <citation type="submission" date="2015-04" db="EMBL/GenBank/DDBJ databases">
        <authorList>
            <person name="Mushtaq Mamoona"/>
        </authorList>
    </citation>
    <scope>NUCLEOTIDE SEQUENCE [LARGE SCALE GENOMIC DNA]</scope>
    <source>
        <strain evidence="2">AN4859/03</strain>
    </source>
</reference>
<protein>
    <recommendedName>
        <fullName evidence="3">Lipoprotein</fullName>
    </recommendedName>
</protein>
<evidence type="ECO:0000313" key="2">
    <source>
        <dbReference type="Proteomes" id="UP000043763"/>
    </source>
</evidence>
<accession>A0A0G4K9L7</accession>
<dbReference type="PROSITE" id="PS51257">
    <property type="entry name" value="PROKAR_LIPOPROTEIN"/>
    <property type="match status" value="1"/>
</dbReference>
<gene>
    <name evidence="1" type="ORF">BRSU_2258</name>
</gene>